<dbReference type="Gene3D" id="3.40.710.10">
    <property type="entry name" value="DD-peptidase/beta-lactamase superfamily"/>
    <property type="match status" value="1"/>
</dbReference>
<feature type="chain" id="PRO_5046030482" evidence="1">
    <location>
        <begin position="22"/>
        <end position="396"/>
    </location>
</feature>
<feature type="domain" description="Beta-lactamase-related" evidence="2">
    <location>
        <begin position="63"/>
        <end position="368"/>
    </location>
</feature>
<reference evidence="3 4" key="1">
    <citation type="submission" date="2020-12" db="EMBL/GenBank/DDBJ databases">
        <title>Draft genome sequences of nine environmental bacterial isolates colonizing plastic.</title>
        <authorList>
            <person name="Borre I."/>
            <person name="Sonnenschein E.C."/>
        </authorList>
    </citation>
    <scope>NUCLEOTIDE SEQUENCE [LARGE SCALE GENOMIC DNA]</scope>
    <source>
        <strain evidence="3 4">IB30</strain>
    </source>
</reference>
<sequence>MNKYLSFLILSIIVATSSALAQSEWPTSGWTSTTASEVDLNPKVLSTLDADIEQGKYGYVDSMLIIRGGKVAFERYYDRDYNSIYQKEASTPGPLVVRDPTGPYNYFNSWWHPYLQYGKLHTMQSVTKSVVSTVIGIAVGRGDFPDLDTPVLKYFESGSVDNVDDKKRHMTIRHLLTMTTGLEWNEDYPYSDPRNTAATMQVSPDWVQFTIDLPMSTEPGKSFQYNSGATLILGHLFSKATGMDLEEYAVRYLFKPLGIDNFYWKRTPFGLIDTQEGLYVSSRDIAKIAYLYLKQGMWEDKSIIPGAWVDASITPFVSVTDNRSVEYGYSWWLLNYEYKGQERRAFAGIGFGGQYPIVIPELDMVIVFTGWNILAEGPRMSAKEGIKRILEAVSEP</sequence>
<dbReference type="InterPro" id="IPR012338">
    <property type="entry name" value="Beta-lactam/transpept-like"/>
</dbReference>
<comment type="caution">
    <text evidence="3">The sequence shown here is derived from an EMBL/GenBank/DDBJ whole genome shotgun (WGS) entry which is preliminary data.</text>
</comment>
<protein>
    <submittedName>
        <fullName evidence="3">Serine hydrolase</fullName>
    </submittedName>
</protein>
<keyword evidence="1" id="KW-0732">Signal</keyword>
<organism evidence="3 4">
    <name type="scientific">Paraglaciecola chathamensis</name>
    <dbReference type="NCBI Taxonomy" id="368405"/>
    <lineage>
        <taxon>Bacteria</taxon>
        <taxon>Pseudomonadati</taxon>
        <taxon>Pseudomonadota</taxon>
        <taxon>Gammaproteobacteria</taxon>
        <taxon>Alteromonadales</taxon>
        <taxon>Alteromonadaceae</taxon>
        <taxon>Paraglaciecola</taxon>
    </lineage>
</organism>
<accession>A0ABS0WGK2</accession>
<keyword evidence="3" id="KW-0378">Hydrolase</keyword>
<evidence type="ECO:0000313" key="4">
    <source>
        <dbReference type="Proteomes" id="UP000649232"/>
    </source>
</evidence>
<evidence type="ECO:0000259" key="2">
    <source>
        <dbReference type="Pfam" id="PF00144"/>
    </source>
</evidence>
<dbReference type="Pfam" id="PF00144">
    <property type="entry name" value="Beta-lactamase"/>
    <property type="match status" value="1"/>
</dbReference>
<dbReference type="InterPro" id="IPR050789">
    <property type="entry name" value="Diverse_Enzym_Activities"/>
</dbReference>
<gene>
    <name evidence="3" type="ORF">JEU11_14250</name>
</gene>
<dbReference type="PANTHER" id="PTHR43283:SF7">
    <property type="entry name" value="BETA-LACTAMASE-RELATED DOMAIN-CONTAINING PROTEIN"/>
    <property type="match status" value="1"/>
</dbReference>
<evidence type="ECO:0000313" key="3">
    <source>
        <dbReference type="EMBL" id="MBJ2137619.1"/>
    </source>
</evidence>
<dbReference type="SUPFAM" id="SSF56601">
    <property type="entry name" value="beta-lactamase/transpeptidase-like"/>
    <property type="match status" value="1"/>
</dbReference>
<evidence type="ECO:0000256" key="1">
    <source>
        <dbReference type="SAM" id="SignalP"/>
    </source>
</evidence>
<dbReference type="InterPro" id="IPR001466">
    <property type="entry name" value="Beta-lactam-related"/>
</dbReference>
<dbReference type="EMBL" id="JAEILT010000021">
    <property type="protein sequence ID" value="MBJ2137619.1"/>
    <property type="molecule type" value="Genomic_DNA"/>
</dbReference>
<feature type="signal peptide" evidence="1">
    <location>
        <begin position="1"/>
        <end position="21"/>
    </location>
</feature>
<dbReference type="RefSeq" id="WP_198825168.1">
    <property type="nucleotide sequence ID" value="NZ_JAEILT010000021.1"/>
</dbReference>
<dbReference type="PANTHER" id="PTHR43283">
    <property type="entry name" value="BETA-LACTAMASE-RELATED"/>
    <property type="match status" value="1"/>
</dbReference>
<dbReference type="Proteomes" id="UP000649232">
    <property type="component" value="Unassembled WGS sequence"/>
</dbReference>
<dbReference type="GO" id="GO:0016787">
    <property type="term" value="F:hydrolase activity"/>
    <property type="evidence" value="ECO:0007669"/>
    <property type="project" value="UniProtKB-KW"/>
</dbReference>
<name>A0ABS0WGK2_9ALTE</name>
<proteinExistence type="predicted"/>